<accession>A0ACB8UAW9</accession>
<protein>
    <submittedName>
        <fullName evidence="1">Uncharacterized protein</fullName>
    </submittedName>
</protein>
<name>A0ACB8UAW9_9APHY</name>
<evidence type="ECO:0000313" key="1">
    <source>
        <dbReference type="EMBL" id="KAI0091384.1"/>
    </source>
</evidence>
<proteinExistence type="predicted"/>
<sequence length="276" mass="31304">MDPNQPLTEVQTRIHVHFILFTLVVYDHLITLHREVRSVWLHKRAKGSIIFLANRYALLALVVVLFVKDHTPSVQNCAVLERVYDASILMLCFSTCIFSAWRASAICNRSTFVFVLVLTLMGTSFVAYWVLFMTSARTHIFIVETHTIWCQAVSYISSSNLRKSVIIPLPTYIATRTCVILGETLVVLLTWAHTYRNSVQLHKMNFKVGRSSVTEYFLRDGECFLAGALLALNLTMLLVKNTTLVTSILHTYVTTPKSPLSPSLPQRILKLKTPTD</sequence>
<gene>
    <name evidence="1" type="ORF">BDY19DRAFT_930139</name>
</gene>
<evidence type="ECO:0000313" key="2">
    <source>
        <dbReference type="Proteomes" id="UP001055072"/>
    </source>
</evidence>
<reference evidence="1" key="1">
    <citation type="journal article" date="2021" name="Environ. Microbiol.">
        <title>Gene family expansions and transcriptome signatures uncover fungal adaptations to wood decay.</title>
        <authorList>
            <person name="Hage H."/>
            <person name="Miyauchi S."/>
            <person name="Viragh M."/>
            <person name="Drula E."/>
            <person name="Min B."/>
            <person name="Chaduli D."/>
            <person name="Navarro D."/>
            <person name="Favel A."/>
            <person name="Norest M."/>
            <person name="Lesage-Meessen L."/>
            <person name="Balint B."/>
            <person name="Merenyi Z."/>
            <person name="de Eugenio L."/>
            <person name="Morin E."/>
            <person name="Martinez A.T."/>
            <person name="Baldrian P."/>
            <person name="Stursova M."/>
            <person name="Martinez M.J."/>
            <person name="Novotny C."/>
            <person name="Magnuson J.K."/>
            <person name="Spatafora J.W."/>
            <person name="Maurice S."/>
            <person name="Pangilinan J."/>
            <person name="Andreopoulos W."/>
            <person name="LaButti K."/>
            <person name="Hundley H."/>
            <person name="Na H."/>
            <person name="Kuo A."/>
            <person name="Barry K."/>
            <person name="Lipzen A."/>
            <person name="Henrissat B."/>
            <person name="Riley R."/>
            <person name="Ahrendt S."/>
            <person name="Nagy L.G."/>
            <person name="Grigoriev I.V."/>
            <person name="Martin F."/>
            <person name="Rosso M.N."/>
        </authorList>
    </citation>
    <scope>NUCLEOTIDE SEQUENCE</scope>
    <source>
        <strain evidence="1">CBS 384.51</strain>
    </source>
</reference>
<keyword evidence="2" id="KW-1185">Reference proteome</keyword>
<dbReference type="Proteomes" id="UP001055072">
    <property type="component" value="Unassembled WGS sequence"/>
</dbReference>
<dbReference type="EMBL" id="MU274905">
    <property type="protein sequence ID" value="KAI0091384.1"/>
    <property type="molecule type" value="Genomic_DNA"/>
</dbReference>
<organism evidence="1 2">
    <name type="scientific">Irpex rosettiformis</name>
    <dbReference type="NCBI Taxonomy" id="378272"/>
    <lineage>
        <taxon>Eukaryota</taxon>
        <taxon>Fungi</taxon>
        <taxon>Dikarya</taxon>
        <taxon>Basidiomycota</taxon>
        <taxon>Agaricomycotina</taxon>
        <taxon>Agaricomycetes</taxon>
        <taxon>Polyporales</taxon>
        <taxon>Irpicaceae</taxon>
        <taxon>Irpex</taxon>
    </lineage>
</organism>
<comment type="caution">
    <text evidence="1">The sequence shown here is derived from an EMBL/GenBank/DDBJ whole genome shotgun (WGS) entry which is preliminary data.</text>
</comment>